<keyword evidence="1" id="KW-0472">Membrane</keyword>
<keyword evidence="1" id="KW-1133">Transmembrane helix</keyword>
<evidence type="ECO:0000313" key="2">
    <source>
        <dbReference type="EMBL" id="QQD18010.1"/>
    </source>
</evidence>
<keyword evidence="1" id="KW-0812">Transmembrane</keyword>
<dbReference type="KEGG" id="snan:I6N98_16970"/>
<keyword evidence="3" id="KW-1185">Reference proteome</keyword>
<accession>A0A7T4R070</accession>
<feature type="transmembrane region" description="Helical" evidence="1">
    <location>
        <begin position="50"/>
        <end position="69"/>
    </location>
</feature>
<sequence>MVEIAGILFFFVAVVFGLVALWQLYDKSGKFYKAVSAQGPSKIKSTKRSIIFIVAIFCFMLVSNLVNYFNQ</sequence>
<reference evidence="2 3" key="1">
    <citation type="submission" date="2020-12" db="EMBL/GenBank/DDBJ databases">
        <authorList>
            <person name="Shan Y."/>
        </authorList>
    </citation>
    <scope>NUCLEOTIDE SEQUENCE [LARGE SCALE GENOMIC DNA]</scope>
    <source>
        <strain evidence="3">csc3.9</strain>
    </source>
</reference>
<dbReference type="EMBL" id="CP066167">
    <property type="protein sequence ID" value="QQD18010.1"/>
    <property type="molecule type" value="Genomic_DNA"/>
</dbReference>
<dbReference type="AlphaFoldDB" id="A0A7T4R070"/>
<name>A0A7T4R070_9GAMM</name>
<feature type="transmembrane region" description="Helical" evidence="1">
    <location>
        <begin position="6"/>
        <end position="25"/>
    </location>
</feature>
<dbReference type="RefSeq" id="WP_198569508.1">
    <property type="nucleotide sequence ID" value="NZ_CP066167.1"/>
</dbReference>
<evidence type="ECO:0000313" key="3">
    <source>
        <dbReference type="Proteomes" id="UP000596063"/>
    </source>
</evidence>
<gene>
    <name evidence="2" type="ORF">I6N98_16970</name>
</gene>
<dbReference type="Proteomes" id="UP000596063">
    <property type="component" value="Chromosome"/>
</dbReference>
<evidence type="ECO:0000256" key="1">
    <source>
        <dbReference type="SAM" id="Phobius"/>
    </source>
</evidence>
<organism evidence="2 3">
    <name type="scientific">Spongiibacter nanhainus</name>
    <dbReference type="NCBI Taxonomy" id="2794344"/>
    <lineage>
        <taxon>Bacteria</taxon>
        <taxon>Pseudomonadati</taxon>
        <taxon>Pseudomonadota</taxon>
        <taxon>Gammaproteobacteria</taxon>
        <taxon>Cellvibrionales</taxon>
        <taxon>Spongiibacteraceae</taxon>
        <taxon>Spongiibacter</taxon>
    </lineage>
</organism>
<protein>
    <submittedName>
        <fullName evidence="2">Uncharacterized protein</fullName>
    </submittedName>
</protein>
<proteinExistence type="predicted"/>